<feature type="domain" description="MPN" evidence="7">
    <location>
        <begin position="102"/>
        <end position="224"/>
    </location>
</feature>
<dbReference type="InterPro" id="IPR037518">
    <property type="entry name" value="MPN"/>
</dbReference>
<keyword evidence="3" id="KW-0378">Hydrolase</keyword>
<dbReference type="GO" id="GO:0046872">
    <property type="term" value="F:metal ion binding"/>
    <property type="evidence" value="ECO:0007669"/>
    <property type="project" value="UniProtKB-KW"/>
</dbReference>
<dbReference type="PROSITE" id="PS50249">
    <property type="entry name" value="MPN"/>
    <property type="match status" value="1"/>
</dbReference>
<dbReference type="InterPro" id="IPR001405">
    <property type="entry name" value="UPF0758"/>
</dbReference>
<dbReference type="PANTHER" id="PTHR30471">
    <property type="entry name" value="DNA REPAIR PROTEIN RADC"/>
    <property type="match status" value="1"/>
</dbReference>
<evidence type="ECO:0000259" key="7">
    <source>
        <dbReference type="PROSITE" id="PS50249"/>
    </source>
</evidence>
<evidence type="ECO:0000256" key="2">
    <source>
        <dbReference type="ARBA" id="ARBA00022723"/>
    </source>
</evidence>
<evidence type="ECO:0000256" key="4">
    <source>
        <dbReference type="ARBA" id="ARBA00022833"/>
    </source>
</evidence>
<dbReference type="InterPro" id="IPR046778">
    <property type="entry name" value="UPF0758_N"/>
</dbReference>
<dbReference type="Proteomes" id="UP000294656">
    <property type="component" value="Unassembled WGS sequence"/>
</dbReference>
<keyword evidence="9" id="KW-1185">Reference proteome</keyword>
<dbReference type="GO" id="GO:0006508">
    <property type="term" value="P:proteolysis"/>
    <property type="evidence" value="ECO:0007669"/>
    <property type="project" value="UniProtKB-KW"/>
</dbReference>
<dbReference type="AlphaFoldDB" id="A0A4R6M557"/>
<comment type="caution">
    <text evidence="8">The sequence shown here is derived from an EMBL/GenBank/DDBJ whole genome shotgun (WGS) entry which is preliminary data.</text>
</comment>
<name>A0A4R6M557_9GAMM</name>
<dbReference type="InterPro" id="IPR010994">
    <property type="entry name" value="RuvA_2-like"/>
</dbReference>
<keyword evidence="2" id="KW-0479">Metal-binding</keyword>
<evidence type="ECO:0000256" key="3">
    <source>
        <dbReference type="ARBA" id="ARBA00022801"/>
    </source>
</evidence>
<protein>
    <submittedName>
        <fullName evidence="8">DNA replication and repair protein RadC</fullName>
    </submittedName>
</protein>
<dbReference type="PANTHER" id="PTHR30471:SF3">
    <property type="entry name" value="UPF0758 PROTEIN YEES-RELATED"/>
    <property type="match status" value="1"/>
</dbReference>
<dbReference type="SUPFAM" id="SSF47781">
    <property type="entry name" value="RuvA domain 2-like"/>
    <property type="match status" value="1"/>
</dbReference>
<keyword evidence="1" id="KW-0645">Protease</keyword>
<sequence>MSIKQWPEQERPREKLIHQGARALSDAELLAIFLRTGTQGISAVELARRVLEHFGGLRQLLGASREEFCQGFGLGDAKYTQLQAVMEMSRRYLHEQLVRDTVFNNVDHVKSYLSSQLRHSPREKFVALFLDSQHRLIRYQELFQGTIDSAAVYPREIVKAALFNNASAIIVAHNHPSGVSEPSQSDIHITSRIKKALELVDVALLDHFIVGEGQPLSLAERGYV</sequence>
<proteinExistence type="inferred from homology"/>
<evidence type="ECO:0000313" key="8">
    <source>
        <dbReference type="EMBL" id="TDO95885.1"/>
    </source>
</evidence>
<dbReference type="PROSITE" id="PS01302">
    <property type="entry name" value="UPF0758"/>
    <property type="match status" value="1"/>
</dbReference>
<dbReference type="EMBL" id="SNXC01000015">
    <property type="protein sequence ID" value="TDO95885.1"/>
    <property type="molecule type" value="Genomic_DNA"/>
</dbReference>
<dbReference type="NCBIfam" id="TIGR00608">
    <property type="entry name" value="radc"/>
    <property type="match status" value="1"/>
</dbReference>
<dbReference type="RefSeq" id="WP_133504952.1">
    <property type="nucleotide sequence ID" value="NZ_SNXC01000015.1"/>
</dbReference>
<evidence type="ECO:0000256" key="6">
    <source>
        <dbReference type="RuleBase" id="RU003797"/>
    </source>
</evidence>
<reference evidence="8 9" key="1">
    <citation type="submission" date="2019-03" db="EMBL/GenBank/DDBJ databases">
        <title>Genomic Encyclopedia of Type Strains, Phase III (KMG-III): the genomes of soil and plant-associated and newly described type strains.</title>
        <authorList>
            <person name="Whitman W."/>
        </authorList>
    </citation>
    <scope>NUCLEOTIDE SEQUENCE [LARGE SCALE GENOMIC DNA]</scope>
    <source>
        <strain evidence="8 9">CECT 7378</strain>
    </source>
</reference>
<dbReference type="SUPFAM" id="SSF102712">
    <property type="entry name" value="JAB1/MPN domain"/>
    <property type="match status" value="1"/>
</dbReference>
<dbReference type="Gene3D" id="3.40.140.10">
    <property type="entry name" value="Cytidine Deaminase, domain 2"/>
    <property type="match status" value="1"/>
</dbReference>
<dbReference type="InterPro" id="IPR020891">
    <property type="entry name" value="UPF0758_CS"/>
</dbReference>
<dbReference type="CDD" id="cd08071">
    <property type="entry name" value="MPN_DUF2466"/>
    <property type="match status" value="1"/>
</dbReference>
<dbReference type="InterPro" id="IPR025657">
    <property type="entry name" value="RadC_JAB"/>
</dbReference>
<dbReference type="OrthoDB" id="9804482at2"/>
<keyword evidence="5" id="KW-0482">Metalloprotease</keyword>
<dbReference type="Pfam" id="PF20582">
    <property type="entry name" value="UPF0758_N"/>
    <property type="match status" value="1"/>
</dbReference>
<comment type="similarity">
    <text evidence="6">Belongs to the UPF0758 family.</text>
</comment>
<dbReference type="NCBIfam" id="NF000642">
    <property type="entry name" value="PRK00024.1"/>
    <property type="match status" value="1"/>
</dbReference>
<accession>A0A4R6M557</accession>
<evidence type="ECO:0000256" key="5">
    <source>
        <dbReference type="ARBA" id="ARBA00023049"/>
    </source>
</evidence>
<gene>
    <name evidence="8" type="ORF">DFP79_3243</name>
</gene>
<keyword evidence="4" id="KW-0862">Zinc</keyword>
<dbReference type="Pfam" id="PF04002">
    <property type="entry name" value="RadC"/>
    <property type="match status" value="1"/>
</dbReference>
<evidence type="ECO:0000256" key="1">
    <source>
        <dbReference type="ARBA" id="ARBA00022670"/>
    </source>
</evidence>
<evidence type="ECO:0000313" key="9">
    <source>
        <dbReference type="Proteomes" id="UP000294656"/>
    </source>
</evidence>
<dbReference type="GO" id="GO:0008237">
    <property type="term" value="F:metallopeptidase activity"/>
    <property type="evidence" value="ECO:0007669"/>
    <property type="project" value="UniProtKB-KW"/>
</dbReference>
<organism evidence="8 9">
    <name type="scientific">Marinomonas balearica</name>
    <dbReference type="NCBI Taxonomy" id="491947"/>
    <lineage>
        <taxon>Bacteria</taxon>
        <taxon>Pseudomonadati</taxon>
        <taxon>Pseudomonadota</taxon>
        <taxon>Gammaproteobacteria</taxon>
        <taxon>Oceanospirillales</taxon>
        <taxon>Oceanospirillaceae</taxon>
        <taxon>Marinomonas</taxon>
    </lineage>
</organism>